<dbReference type="KEGG" id="xtr:101730245"/>
<dbReference type="Gene3D" id="2.60.120.200">
    <property type="match status" value="1"/>
</dbReference>
<dbReference type="RefSeq" id="XP_031755136.1">
    <property type="nucleotide sequence ID" value="XM_031899276.1"/>
</dbReference>
<dbReference type="PRINTS" id="PR00480">
    <property type="entry name" value="ASTACIN"/>
</dbReference>
<dbReference type="InterPro" id="IPR006026">
    <property type="entry name" value="Peptidase_Metallo"/>
</dbReference>
<evidence type="ECO:0000256" key="3">
    <source>
        <dbReference type="SAM" id="MobiDB-lite"/>
    </source>
</evidence>
<dbReference type="OrthoDB" id="9909777at2759"/>
<evidence type="ECO:0000256" key="2">
    <source>
        <dbReference type="RuleBase" id="RU361183"/>
    </source>
</evidence>
<keyword evidence="7" id="KW-1185">Reference proteome</keyword>
<dbReference type="PROSITE" id="PS51864">
    <property type="entry name" value="ASTACIN"/>
    <property type="match status" value="1"/>
</dbReference>
<dbReference type="GO" id="GO:0060468">
    <property type="term" value="P:prevention of polyspermy"/>
    <property type="evidence" value="ECO:0000318"/>
    <property type="project" value="GO_Central"/>
</dbReference>
<dbReference type="Proteomes" id="UP000008143">
    <property type="component" value="Chromosome 3"/>
</dbReference>
<feature type="binding site" evidence="1">
    <location>
        <position position="169"/>
    </location>
    <ligand>
        <name>Zn(2+)</name>
        <dbReference type="ChEBI" id="CHEBI:29105"/>
        <note>catalytic</note>
    </ligand>
</feature>
<feature type="signal peptide" evidence="2">
    <location>
        <begin position="1"/>
        <end position="17"/>
    </location>
</feature>
<comment type="cofactor">
    <cofactor evidence="1 2">
        <name>Zn(2+)</name>
        <dbReference type="ChEBI" id="CHEBI:29105"/>
    </cofactor>
    <text evidence="1 2">Binds 1 zinc ion per subunit.</text>
</comment>
<feature type="region of interest" description="Disordered" evidence="3">
    <location>
        <begin position="713"/>
        <end position="732"/>
    </location>
</feature>
<evidence type="ECO:0000259" key="5">
    <source>
        <dbReference type="PROSITE" id="PS51864"/>
    </source>
</evidence>
<feature type="active site" evidence="1">
    <location>
        <position position="166"/>
    </location>
</feature>
<dbReference type="GO" id="GO:0016020">
    <property type="term" value="C:membrane"/>
    <property type="evidence" value="ECO:0007669"/>
    <property type="project" value="InterPro"/>
</dbReference>
<keyword evidence="1 2" id="KW-0645">Protease</keyword>
<evidence type="ECO:0000256" key="1">
    <source>
        <dbReference type="PROSITE-ProRule" id="PRU01211"/>
    </source>
</evidence>
<dbReference type="Gene3D" id="3.40.390.10">
    <property type="entry name" value="Collagenase (Catalytic Domain)"/>
    <property type="match status" value="1"/>
</dbReference>
<dbReference type="GeneTree" id="ENSGT00940000154856"/>
<dbReference type="Ensembl" id="ENSXETT00000085947">
    <property type="protein sequence ID" value="ENSXETP00000088266"/>
    <property type="gene ID" value="ENSXETG00000035757"/>
</dbReference>
<dbReference type="PROSITE" id="PS50060">
    <property type="entry name" value="MAM_2"/>
    <property type="match status" value="1"/>
</dbReference>
<dbReference type="InterPro" id="IPR013320">
    <property type="entry name" value="ConA-like_dom_sf"/>
</dbReference>
<dbReference type="InterPro" id="IPR034035">
    <property type="entry name" value="Astacin-like_dom"/>
</dbReference>
<dbReference type="OMA" id="WIMWDEI"/>
<dbReference type="Bgee" id="ENSXETG00000035757">
    <property type="expression patterns" value="Expressed in ovary and 5 other cell types or tissues"/>
</dbReference>
<keyword evidence="1 2" id="KW-0378">Hydrolase</keyword>
<proteinExistence type="predicted"/>
<organism evidence="6">
    <name type="scientific">Xenopus tropicalis</name>
    <name type="common">Western clawed frog</name>
    <name type="synonym">Silurana tropicalis</name>
    <dbReference type="NCBI Taxonomy" id="8364"/>
    <lineage>
        <taxon>Eukaryota</taxon>
        <taxon>Metazoa</taxon>
        <taxon>Chordata</taxon>
        <taxon>Craniata</taxon>
        <taxon>Vertebrata</taxon>
        <taxon>Euteleostomi</taxon>
        <taxon>Amphibia</taxon>
        <taxon>Batrachia</taxon>
        <taxon>Anura</taxon>
        <taxon>Pipoidea</taxon>
        <taxon>Pipidae</taxon>
        <taxon>Xenopodinae</taxon>
        <taxon>Xenopus</taxon>
        <taxon>Silurana</taxon>
    </lineage>
</organism>
<dbReference type="GO" id="GO:0004222">
    <property type="term" value="F:metalloendopeptidase activity"/>
    <property type="evidence" value="ECO:0000318"/>
    <property type="project" value="GO_Central"/>
</dbReference>
<reference evidence="8" key="3">
    <citation type="submission" date="2025-04" db="UniProtKB">
        <authorList>
            <consortium name="RefSeq"/>
        </authorList>
    </citation>
    <scope>IDENTIFICATION</scope>
    <source>
        <strain evidence="8">Nigerian</strain>
        <tissue evidence="8">Liver and blood</tissue>
    </source>
</reference>
<dbReference type="GO" id="GO:0008270">
    <property type="term" value="F:zinc ion binding"/>
    <property type="evidence" value="ECO:0007669"/>
    <property type="project" value="UniProtKB-UniRule"/>
</dbReference>
<dbReference type="GO" id="GO:0006508">
    <property type="term" value="P:proteolysis"/>
    <property type="evidence" value="ECO:0007669"/>
    <property type="project" value="UniProtKB-KW"/>
</dbReference>
<feature type="region of interest" description="Disordered" evidence="3">
    <location>
        <begin position="628"/>
        <end position="648"/>
    </location>
</feature>
<comment type="caution">
    <text evidence="1">Lacks conserved residue(s) required for the propagation of feature annotation.</text>
</comment>
<keyword evidence="1 2" id="KW-0482">Metalloprotease</keyword>
<feature type="chain" id="PRO_5044517743" description="Metalloendopeptidase" evidence="2">
    <location>
        <begin position="18"/>
        <end position="972"/>
    </location>
</feature>
<keyword evidence="1 2" id="KW-0862">Zinc</keyword>
<protein>
    <recommendedName>
        <fullName evidence="2">Metalloendopeptidase</fullName>
        <ecNumber evidence="2">3.4.24.-</ecNumber>
    </recommendedName>
</protein>
<evidence type="ECO:0000313" key="9">
    <source>
        <dbReference type="Xenbase" id="XB-GENE-5769376"/>
    </source>
</evidence>
<gene>
    <name evidence="6 8 9" type="primary">astl</name>
</gene>
<dbReference type="Xenbase" id="XB-GENE-5769376">
    <property type="gene designation" value="astl"/>
</dbReference>
<feature type="binding site" evidence="1">
    <location>
        <position position="165"/>
    </location>
    <ligand>
        <name>Zn(2+)</name>
        <dbReference type="ChEBI" id="CHEBI:29105"/>
        <note>catalytic</note>
    </ligand>
</feature>
<evidence type="ECO:0000313" key="8">
    <source>
        <dbReference type="RefSeq" id="XP_031755136.1"/>
    </source>
</evidence>
<reference evidence="6" key="1">
    <citation type="journal article" date="2010" name="Science">
        <title>The genome of the Western clawed frog Xenopus tropicalis.</title>
        <authorList>
            <person name="Hellsten U."/>
            <person name="Harland R.M."/>
            <person name="Gilchrist M.J."/>
            <person name="Hendrix D."/>
            <person name="Jurka J."/>
            <person name="Kapitonov V."/>
            <person name="Ovcharenko I."/>
            <person name="Putnam N.H."/>
            <person name="Shu S."/>
            <person name="Taher L."/>
            <person name="Blitz I.L."/>
            <person name="Blumberg B."/>
            <person name="Dichmann D.S."/>
            <person name="Dubchak I."/>
            <person name="Amaya E."/>
            <person name="Detter J.C."/>
            <person name="Fletcher R."/>
            <person name="Gerhard D.S."/>
            <person name="Goodstein D."/>
            <person name="Graves T."/>
            <person name="Grigoriev I.V."/>
            <person name="Grimwood J."/>
            <person name="Kawashima T."/>
            <person name="Lindquist E."/>
            <person name="Lucas S.M."/>
            <person name="Mead P.E."/>
            <person name="Mitros T."/>
            <person name="Ogino H."/>
            <person name="Ohta Y."/>
            <person name="Poliakov A.V."/>
            <person name="Pollet N."/>
            <person name="Robert J."/>
            <person name="Salamov A."/>
            <person name="Sater A.K."/>
            <person name="Schmutz J."/>
            <person name="Terry A."/>
            <person name="Vize P.D."/>
            <person name="Warren W.C."/>
            <person name="Wells D."/>
            <person name="Wills A."/>
            <person name="Wilson R.K."/>
            <person name="Zimmerman L.B."/>
            <person name="Zorn A.M."/>
            <person name="Grainger R."/>
            <person name="Grammer T."/>
            <person name="Khokha M.K."/>
            <person name="Richardson P.M."/>
            <person name="Rokhsar D.S."/>
        </authorList>
    </citation>
    <scope>NUCLEOTIDE SEQUENCE [LARGE SCALE GENOMIC DNA]</scope>
    <source>
        <strain evidence="6">Nigerian</strain>
    </source>
</reference>
<keyword evidence="2" id="KW-0732">Signal</keyword>
<dbReference type="CDD" id="cd04280">
    <property type="entry name" value="ZnMc_astacin_like"/>
    <property type="match status" value="1"/>
</dbReference>
<dbReference type="CDD" id="cd06263">
    <property type="entry name" value="MAM"/>
    <property type="match status" value="1"/>
</dbReference>
<dbReference type="SUPFAM" id="SSF49899">
    <property type="entry name" value="Concanavalin A-like lectins/glucanases"/>
    <property type="match status" value="1"/>
</dbReference>
<dbReference type="PANTHER" id="PTHR10127">
    <property type="entry name" value="DISCOIDIN, CUB, EGF, LAMININ , AND ZINC METALLOPROTEASE DOMAIN CONTAINING"/>
    <property type="match status" value="1"/>
</dbReference>
<evidence type="ECO:0000313" key="7">
    <source>
        <dbReference type="Proteomes" id="UP000008143"/>
    </source>
</evidence>
<dbReference type="AGR" id="Xenbase:XB-GENE-5769376"/>
<dbReference type="InterPro" id="IPR000998">
    <property type="entry name" value="MAM_dom"/>
</dbReference>
<feature type="compositionally biased region" description="Basic residues" evidence="3">
    <location>
        <begin position="718"/>
        <end position="732"/>
    </location>
</feature>
<dbReference type="InterPro" id="IPR024079">
    <property type="entry name" value="MetalloPept_cat_dom_sf"/>
</dbReference>
<dbReference type="AlphaFoldDB" id="A0A6I8RTK8"/>
<evidence type="ECO:0000313" key="6">
    <source>
        <dbReference type="Ensembl" id="ENSXETP00000088266"/>
    </source>
</evidence>
<dbReference type="SUPFAM" id="SSF55486">
    <property type="entry name" value="Metalloproteases ('zincins'), catalytic domain"/>
    <property type="match status" value="1"/>
</dbReference>
<dbReference type="GeneID" id="101730245"/>
<dbReference type="GO" id="GO:0005615">
    <property type="term" value="C:extracellular space"/>
    <property type="evidence" value="ECO:0000318"/>
    <property type="project" value="GO_Central"/>
</dbReference>
<evidence type="ECO:0000259" key="4">
    <source>
        <dbReference type="PROSITE" id="PS50060"/>
    </source>
</evidence>
<reference evidence="6" key="2">
    <citation type="submission" date="2020-05" db="UniProtKB">
        <authorList>
            <consortium name="Ensembl"/>
        </authorList>
    </citation>
    <scope>IDENTIFICATION</scope>
</reference>
<dbReference type="Pfam" id="PF00629">
    <property type="entry name" value="MAM"/>
    <property type="match status" value="1"/>
</dbReference>
<dbReference type="SMART" id="SM00235">
    <property type="entry name" value="ZnMc"/>
    <property type="match status" value="1"/>
</dbReference>
<feature type="binding site" evidence="1">
    <location>
        <position position="175"/>
    </location>
    <ligand>
        <name>Zn(2+)</name>
        <dbReference type="ChEBI" id="CHEBI:29105"/>
        <note>catalytic</note>
    </ligand>
</feature>
<dbReference type="EC" id="3.4.24.-" evidence="2"/>
<accession>A0A6I8RTK8</accession>
<dbReference type="CTD" id="431705"/>
<dbReference type="InterPro" id="IPR001506">
    <property type="entry name" value="Peptidase_M12A"/>
</dbReference>
<sequence>MRAVLAIWLLGAAGALGFPVPNPAPSASSEGTNASNAGILDINGPLIQGGASGLMEGDIVKEKRSIRTFSARFAKWPKINGSVIIPYTLSSSYESFDRNIILKAFRDLQASTCLRFVERTTERDYIAIEPAIGCFSSVGRVGGMQLVSLAFECLRTDKGKGIALHELMHVAGFWHEHSRADRDDYIWIIWDEILIGYEKNFCKYATTNMLVKYELQSILHYPRSAFSKSGQATINPKYPYSKIEIGQREKLSASDILRVNKLYSCSQYTSSDDDDDELNYFPPIVYSCNKELKPTSTKSYIEHKNGALLMETPAQMANTKQTSVLSQTAAPTVSFQRSSVNEGTAIAGHKHTTLLSSVNMTGDFQDSVSTGFYQTSSETNSSQSLNEQLQETLQKSTMRSNEGLFTSAPTTLPSHVINLSSLNAFSTLVNLSVLPTTTVTPEPIKIPSNSNFSQIVTNIMQKTQPSVSTLASNSISPNTVELTHNALIPTKISRHQHRTDETSTVPEQVTLLHVNESTEHGTPTESNQILTENVSSKPTPYPPEHLDYSNLTKSEGENLNYVINSSDTSTTSINLVSESISSRAPLKSTITTAVSSVEIPRMKETGSPSLSMTLMYNKMKESISVATYSSPNGISTSTLSPNTVRGEQNRSMQTALGDLSGNSSPGPSQGAAYEQHNYQRPKYHIFGKRSLNEPLPTIKSISPLVSDIKREAKPPNSHIHHNKFNTRRHGGTQQHRAKLQLMYSVKNPMATFLNGVEGFSLSRNPWMSVGQSTVNSHLASVEDAEDAQSRKLLPSLSPLHNRHLTSRTKISRQQQACKSDHEFCGWKQRKDNKLIWNLIWGGTDHLHGGRTSKDKRKGLLLSLKNFSMEPTQGQKALLVSPVLHRPNCVSFWYRLLPNSTVGTLNVYSRPTNMLGTQTLLWTNQGQENLGWTKAQITFKKQHQHNNLQIIIKGVTGPESDIRIKNLYVGQCG</sequence>
<keyword evidence="1 2" id="KW-0479">Metal-binding</keyword>
<feature type="domain" description="MAM" evidence="4">
    <location>
        <begin position="815"/>
        <end position="972"/>
    </location>
</feature>
<name>A0A6I8RTK8_XENTR</name>
<feature type="domain" description="Peptidase M12A" evidence="5">
    <location>
        <begin position="64"/>
        <end position="266"/>
    </location>
</feature>
<dbReference type="PANTHER" id="PTHR10127:SF855">
    <property type="entry name" value="ASTACIN-LIKE METALLOENDOPEPTIDASE"/>
    <property type="match status" value="1"/>
</dbReference>
<dbReference type="SMART" id="SM00137">
    <property type="entry name" value="MAM"/>
    <property type="match status" value="1"/>
</dbReference>
<dbReference type="Pfam" id="PF01400">
    <property type="entry name" value="Astacin"/>
    <property type="match status" value="1"/>
</dbReference>